<dbReference type="AlphaFoldDB" id="A0A5B2VJC7"/>
<accession>A0A5B2VJC7</accession>
<dbReference type="PROSITE" id="PS51257">
    <property type="entry name" value="PROKAR_LIPOPROTEIN"/>
    <property type="match status" value="1"/>
</dbReference>
<proteinExistence type="inferred from homology"/>
<evidence type="ECO:0000313" key="8">
    <source>
        <dbReference type="Proteomes" id="UP000324611"/>
    </source>
</evidence>
<evidence type="ECO:0000313" key="7">
    <source>
        <dbReference type="EMBL" id="KAA2239055.1"/>
    </source>
</evidence>
<dbReference type="Proteomes" id="UP000324611">
    <property type="component" value="Unassembled WGS sequence"/>
</dbReference>
<dbReference type="Gene3D" id="1.25.40.390">
    <property type="match status" value="1"/>
</dbReference>
<comment type="caution">
    <text evidence="7">The sequence shown here is derived from an EMBL/GenBank/DDBJ whole genome shotgun (WGS) entry which is preliminary data.</text>
</comment>
<gene>
    <name evidence="7" type="ORF">F0L74_22860</name>
</gene>
<feature type="domain" description="RagB/SusD" evidence="6">
    <location>
        <begin position="251"/>
        <end position="517"/>
    </location>
</feature>
<name>A0A5B2VJC7_9BACT</name>
<protein>
    <submittedName>
        <fullName evidence="7">RagB/SusD family nutrient uptake outer membrane protein</fullName>
    </submittedName>
</protein>
<keyword evidence="4" id="KW-0472">Membrane</keyword>
<reference evidence="7 8" key="2">
    <citation type="submission" date="2019-09" db="EMBL/GenBank/DDBJ databases">
        <authorList>
            <person name="Jin C."/>
        </authorList>
    </citation>
    <scope>NUCLEOTIDE SEQUENCE [LARGE SCALE GENOMIC DNA]</scope>
    <source>
        <strain evidence="7 8">BN140078</strain>
    </source>
</reference>
<evidence type="ECO:0000259" key="6">
    <source>
        <dbReference type="Pfam" id="PF07980"/>
    </source>
</evidence>
<dbReference type="RefSeq" id="WP_149840234.1">
    <property type="nucleotide sequence ID" value="NZ_VUOC01000004.1"/>
</dbReference>
<dbReference type="InterPro" id="IPR012944">
    <property type="entry name" value="SusD_RagB_dom"/>
</dbReference>
<evidence type="ECO:0000256" key="3">
    <source>
        <dbReference type="ARBA" id="ARBA00022729"/>
    </source>
</evidence>
<evidence type="ECO:0000256" key="4">
    <source>
        <dbReference type="ARBA" id="ARBA00023136"/>
    </source>
</evidence>
<evidence type="ECO:0000256" key="1">
    <source>
        <dbReference type="ARBA" id="ARBA00004442"/>
    </source>
</evidence>
<sequence>MKHLSILFMVSAILLSTGCTKLEEKLQGQATEEQVGGSGGSADALLRGVYNSMRLPYQNNDQVFALSEMSTDEQIAPTRGGDWDDNGAWRVIHAHAWDGDNIHIRDCFNNLGGVIYTATNILQFNPTAQQAAEARFLRAFAMFSVLDLYDQVPYREPGEKVTEPAKVRTGTEALDYIISEVNAVMAALPDVGAANLNITRANKDAARMLLMKCYLNKGVIANRAAPTFDNADMGQVVALADQIINSGKYTFSDNYFDNFSPRNGALSKENIFTAENQGGVDAGGLNAIWHTVMHYNQNPAGWNGWTTLSDFYNKFEAADKRRGLAYDVTADGGPANPGNRVNVGFLIGQQYDLKTDAPLKDRTNAPLIFTAEVSTIETGGNLEQTGIRVVKYSPDFVNDGNGKVNNDFVYYRYPDVLLMKAEALARQGNTGGALPLVNQVRTARGATALGAVTLDQLLDERGREFYWESSRRMDLIRFGKFLLPWQEKPTDDPKYLLFPIPSQQLAVNPNLKKNPGY</sequence>
<dbReference type="Pfam" id="PF07980">
    <property type="entry name" value="SusD_RagB"/>
    <property type="match status" value="1"/>
</dbReference>
<comment type="subcellular location">
    <subcellularLocation>
        <location evidence="1">Cell outer membrane</location>
    </subcellularLocation>
</comment>
<organism evidence="7 8">
    <name type="scientific">Chitinophaga agrisoli</name>
    <dbReference type="NCBI Taxonomy" id="2607653"/>
    <lineage>
        <taxon>Bacteria</taxon>
        <taxon>Pseudomonadati</taxon>
        <taxon>Bacteroidota</taxon>
        <taxon>Chitinophagia</taxon>
        <taxon>Chitinophagales</taxon>
        <taxon>Chitinophagaceae</taxon>
        <taxon>Chitinophaga</taxon>
    </lineage>
</organism>
<dbReference type="GO" id="GO:0009279">
    <property type="term" value="C:cell outer membrane"/>
    <property type="evidence" value="ECO:0007669"/>
    <property type="project" value="UniProtKB-SubCell"/>
</dbReference>
<reference evidence="7 8" key="1">
    <citation type="submission" date="2019-09" db="EMBL/GenBank/DDBJ databases">
        <title>Chitinophaga ginsengihumi sp. nov., isolated from soil of ginseng rhizosphere.</title>
        <authorList>
            <person name="Lee J."/>
        </authorList>
    </citation>
    <scope>NUCLEOTIDE SEQUENCE [LARGE SCALE GENOMIC DNA]</scope>
    <source>
        <strain evidence="7 8">BN140078</strain>
    </source>
</reference>
<keyword evidence="5" id="KW-0998">Cell outer membrane</keyword>
<dbReference type="EMBL" id="VUOC01000004">
    <property type="protein sequence ID" value="KAA2239055.1"/>
    <property type="molecule type" value="Genomic_DNA"/>
</dbReference>
<evidence type="ECO:0000256" key="2">
    <source>
        <dbReference type="ARBA" id="ARBA00006275"/>
    </source>
</evidence>
<evidence type="ECO:0000256" key="5">
    <source>
        <dbReference type="ARBA" id="ARBA00023237"/>
    </source>
</evidence>
<comment type="similarity">
    <text evidence="2">Belongs to the SusD family.</text>
</comment>
<dbReference type="SUPFAM" id="SSF48452">
    <property type="entry name" value="TPR-like"/>
    <property type="match status" value="1"/>
</dbReference>
<keyword evidence="3" id="KW-0732">Signal</keyword>
<dbReference type="InterPro" id="IPR011990">
    <property type="entry name" value="TPR-like_helical_dom_sf"/>
</dbReference>
<keyword evidence="8" id="KW-1185">Reference proteome</keyword>